<keyword evidence="4" id="KW-1185">Reference proteome</keyword>
<dbReference type="EMBL" id="JBBUTG010000001">
    <property type="protein sequence ID" value="MEK8029466.1"/>
    <property type="molecule type" value="Genomic_DNA"/>
</dbReference>
<accession>A0ABU9BI31</accession>
<protein>
    <submittedName>
        <fullName evidence="3">AarF/UbiB family protein</fullName>
    </submittedName>
</protein>
<comment type="similarity">
    <text evidence="1">Belongs to the protein kinase superfamily. ADCK protein kinase family.</text>
</comment>
<sequence length="432" mass="48224">MSGCPPTGKLARGAIGGATAARLGAKRLLHKAHSALGTPDLSAQQAELGRILFQGLNQLKGTALKAAQLLSLELGWLPEPMRQQLAQAHYQARPLNRALVLQLLRREFGAGPEQLFAQFNPQAFAAASFGQVHEARSHGSERLAVKLQYPGMAAVVASDMRLLRRLLQQLAPSAGLHLPGDTVLEAVLSDVETKLTEELDYRREADELAWFRKHLLRPGLRLPAHWPEWSSERVITLEYLDGQHPEAWLARDPSQAERDALGQLLWDGFIDMLRLRRIQADPHPGNFLCLPAGQLGLLDFGRTLALGERFVTTLHGGWVARRADDATALHALYAQQGLIRPELELARFRSELWPAIGPLIDWQLTPWREAVCDFGAYPLPPRMTPSQQQAAMRHLNHMPAEMPFFDRSFIGVTQLLRQWRARVHTQGELPCL</sequence>
<dbReference type="SUPFAM" id="SSF56112">
    <property type="entry name" value="Protein kinase-like (PK-like)"/>
    <property type="match status" value="1"/>
</dbReference>
<dbReference type="InterPro" id="IPR050154">
    <property type="entry name" value="UbiB_kinase"/>
</dbReference>
<evidence type="ECO:0000313" key="4">
    <source>
        <dbReference type="Proteomes" id="UP001371218"/>
    </source>
</evidence>
<evidence type="ECO:0000313" key="3">
    <source>
        <dbReference type="EMBL" id="MEK8029466.1"/>
    </source>
</evidence>
<name>A0ABU9BI31_9BURK</name>
<evidence type="ECO:0000259" key="2">
    <source>
        <dbReference type="Pfam" id="PF03109"/>
    </source>
</evidence>
<comment type="caution">
    <text evidence="3">The sequence shown here is derived from an EMBL/GenBank/DDBJ whole genome shotgun (WGS) entry which is preliminary data.</text>
</comment>
<dbReference type="PANTHER" id="PTHR10566">
    <property type="entry name" value="CHAPERONE-ACTIVITY OF BC1 COMPLEX CABC1 -RELATED"/>
    <property type="match status" value="1"/>
</dbReference>
<feature type="domain" description="ABC1 atypical kinase-like" evidence="2">
    <location>
        <begin position="91"/>
        <end position="328"/>
    </location>
</feature>
<dbReference type="Pfam" id="PF03109">
    <property type="entry name" value="ABC1"/>
    <property type="match status" value="1"/>
</dbReference>
<reference evidence="3 4" key="1">
    <citation type="submission" date="2024-04" db="EMBL/GenBank/DDBJ databases">
        <title>Novel species of the genus Ideonella isolated from streams.</title>
        <authorList>
            <person name="Lu H."/>
        </authorList>
    </citation>
    <scope>NUCLEOTIDE SEQUENCE [LARGE SCALE GENOMIC DNA]</scope>
    <source>
        <strain evidence="3 4">DXS29W</strain>
    </source>
</reference>
<dbReference type="InterPro" id="IPR011009">
    <property type="entry name" value="Kinase-like_dom_sf"/>
</dbReference>
<dbReference type="InterPro" id="IPR004147">
    <property type="entry name" value="ABC1_dom"/>
</dbReference>
<proteinExistence type="inferred from homology"/>
<organism evidence="3 4">
    <name type="scientific">Ideonella lacteola</name>
    <dbReference type="NCBI Taxonomy" id="2984193"/>
    <lineage>
        <taxon>Bacteria</taxon>
        <taxon>Pseudomonadati</taxon>
        <taxon>Pseudomonadota</taxon>
        <taxon>Betaproteobacteria</taxon>
        <taxon>Burkholderiales</taxon>
        <taxon>Sphaerotilaceae</taxon>
        <taxon>Ideonella</taxon>
    </lineage>
</organism>
<dbReference type="RefSeq" id="WP_341423803.1">
    <property type="nucleotide sequence ID" value="NZ_JBBUTG010000001.1"/>
</dbReference>
<dbReference type="PANTHER" id="PTHR10566:SF113">
    <property type="entry name" value="PROTEIN ACTIVITY OF BC1 COMPLEX KINASE 7, CHLOROPLASTIC"/>
    <property type="match status" value="1"/>
</dbReference>
<evidence type="ECO:0000256" key="1">
    <source>
        <dbReference type="ARBA" id="ARBA00009670"/>
    </source>
</evidence>
<dbReference type="Proteomes" id="UP001371218">
    <property type="component" value="Unassembled WGS sequence"/>
</dbReference>
<gene>
    <name evidence="3" type="ORF">AACH06_01420</name>
</gene>